<dbReference type="InterPro" id="IPR026270">
    <property type="entry name" value="SRP72"/>
</dbReference>
<feature type="compositionally biased region" description="Basic and acidic residues" evidence="2">
    <location>
        <begin position="643"/>
        <end position="656"/>
    </location>
</feature>
<dbReference type="GO" id="GO:0005786">
    <property type="term" value="C:signal recognition particle, endoplasmic reticulum targeting"/>
    <property type="evidence" value="ECO:0007669"/>
    <property type="project" value="UniProtKB-UniRule"/>
</dbReference>
<accession>A0A9W7E448</accession>
<dbReference type="PANTHER" id="PTHR14094:SF9">
    <property type="entry name" value="SIGNAL RECOGNITION PARTICLE SUBUNIT SRP72"/>
    <property type="match status" value="1"/>
</dbReference>
<gene>
    <name evidence="3" type="ORF">TrST_g102</name>
</gene>
<dbReference type="InterPro" id="IPR031545">
    <property type="entry name" value="SRP72_TPR-like"/>
</dbReference>
<reference evidence="4" key="1">
    <citation type="journal article" date="2023" name="Commun. Biol.">
        <title>Genome analysis of Parmales, the sister group of diatoms, reveals the evolutionary specialization of diatoms from phago-mixotrophs to photoautotrophs.</title>
        <authorList>
            <person name="Ban H."/>
            <person name="Sato S."/>
            <person name="Yoshikawa S."/>
            <person name="Yamada K."/>
            <person name="Nakamura Y."/>
            <person name="Ichinomiya M."/>
            <person name="Sato N."/>
            <person name="Blanc-Mathieu R."/>
            <person name="Endo H."/>
            <person name="Kuwata A."/>
            <person name="Ogata H."/>
        </authorList>
    </citation>
    <scope>NUCLEOTIDE SEQUENCE [LARGE SCALE GENOMIC DNA]</scope>
    <source>
        <strain evidence="4">NIES 3701</strain>
    </source>
</reference>
<comment type="caution">
    <text evidence="3">The sequence shown here is derived from an EMBL/GenBank/DDBJ whole genome shotgun (WGS) entry which is preliminary data.</text>
</comment>
<dbReference type="Proteomes" id="UP001165085">
    <property type="component" value="Unassembled WGS sequence"/>
</dbReference>
<feature type="region of interest" description="Disordered" evidence="2">
    <location>
        <begin position="107"/>
        <end position="127"/>
    </location>
</feature>
<sequence length="680" mass="74930">MAIITITSTLQKLSTLDSLVSSAPVSSLLSSFKKLTLEMHAVLVSLSKSAYTSNDSRSDDLKGYSGVFETPTEFFRWAYEVAMESYLTCLIRSGDYSKAIEAIEDHEKRSKELQQKSSPPPPPPPTFDAHKGYAYYRMKKFGKALAIAPDEESEFLRHIKSQALYRLGRYDDSIASYLQIPSWSSDPEVVTNIVSSMVQGGSSSGVNISDVSELEVFQDDYDIMYNVATFHLGNRDGAKARKILVDADEKCRSLLTKKEYESLSLNLKAQQICADHSSASSESYVGLRTGGDVGLQLLKANNFLSKESEGGKAKERPWLLDAIKTLEEELKDGADKVTEKAKLKVEQNVKVLKAVVVEGNDVDLKGSEMGGAFGARVKVIKAALEGSSDAKAVAEGIKGEGREEQLVKAQLYIDFQLYREAIAVLEGMGELRDEPAMIKTLSDLYSKAGDRARAESLLKDSIDAGGGESLKIANGESLVKEGDYEKAGKIFDEIMEGGECEDETRVLALRVLASSYYDVDSCENLVNDLPAVEEGDGESLEFAPLPREVGRLRSHSSLLAVDTDSERLERKRLVKAKRMKERKEKREKYLLKLETVGKYDPNRPVAPDPERWLPKNQRSYNKKGRKNRHNFSGAQGAGGGALKDAEKLDAAKRAEGGNDAFSTKHLQVGAGGKRSRHTRR</sequence>
<dbReference type="GO" id="GO:0008312">
    <property type="term" value="F:7S RNA binding"/>
    <property type="evidence" value="ECO:0007669"/>
    <property type="project" value="TreeGrafter"/>
</dbReference>
<protein>
    <recommendedName>
        <fullName evidence="1">Signal recognition particle subunit SRP72</fullName>
    </recommendedName>
</protein>
<feature type="compositionally biased region" description="Basic residues" evidence="2">
    <location>
        <begin position="620"/>
        <end position="629"/>
    </location>
</feature>
<keyword evidence="1" id="KW-0687">Ribonucleoprotein</keyword>
<dbReference type="EMBL" id="BRXY01000095">
    <property type="protein sequence ID" value="GMH64520.1"/>
    <property type="molecule type" value="Genomic_DNA"/>
</dbReference>
<name>A0A9W7E448_9STRA</name>
<evidence type="ECO:0000313" key="4">
    <source>
        <dbReference type="Proteomes" id="UP001165085"/>
    </source>
</evidence>
<dbReference type="GO" id="GO:0043022">
    <property type="term" value="F:ribosome binding"/>
    <property type="evidence" value="ECO:0007669"/>
    <property type="project" value="TreeGrafter"/>
</dbReference>
<comment type="subcellular location">
    <subcellularLocation>
        <location evidence="1">Cytoplasm</location>
    </subcellularLocation>
</comment>
<dbReference type="AlphaFoldDB" id="A0A9W7E448"/>
<keyword evidence="4" id="KW-1185">Reference proteome</keyword>
<dbReference type="PANTHER" id="PTHR14094">
    <property type="entry name" value="SIGNAL RECOGNITION PARTICLE 72"/>
    <property type="match status" value="1"/>
</dbReference>
<proteinExistence type="inferred from homology"/>
<feature type="region of interest" description="Disordered" evidence="2">
    <location>
        <begin position="598"/>
        <end position="680"/>
    </location>
</feature>
<dbReference type="Gene3D" id="1.25.40.10">
    <property type="entry name" value="Tetratricopeptide repeat domain"/>
    <property type="match status" value="2"/>
</dbReference>
<comment type="similarity">
    <text evidence="1">Belongs to the SRP72 family.</text>
</comment>
<evidence type="ECO:0000313" key="3">
    <source>
        <dbReference type="EMBL" id="GMH64520.1"/>
    </source>
</evidence>
<dbReference type="SUPFAM" id="SSF48452">
    <property type="entry name" value="TPR-like"/>
    <property type="match status" value="1"/>
</dbReference>
<dbReference type="OrthoDB" id="193814at2759"/>
<keyword evidence="1" id="KW-0963">Cytoplasm</keyword>
<keyword evidence="1" id="KW-0733">Signal recognition particle</keyword>
<evidence type="ECO:0000256" key="2">
    <source>
        <dbReference type="SAM" id="MobiDB-lite"/>
    </source>
</evidence>
<evidence type="ECO:0000256" key="1">
    <source>
        <dbReference type="PIRNR" id="PIRNR038922"/>
    </source>
</evidence>
<comment type="function">
    <text evidence="1">Component of the signal recognition particle (SRP) complex, a ribonucleoprotein complex that mediates the cotranslational targeting of secretory and membrane proteins to the endoplasmic reticulum (ER).</text>
</comment>
<dbReference type="PIRSF" id="PIRSF038922">
    <property type="entry name" value="SRP72"/>
    <property type="match status" value="1"/>
</dbReference>
<dbReference type="Pfam" id="PF17004">
    <property type="entry name" value="SRP_TPR_like"/>
    <property type="match status" value="1"/>
</dbReference>
<dbReference type="GO" id="GO:0006614">
    <property type="term" value="P:SRP-dependent cotranslational protein targeting to membrane"/>
    <property type="evidence" value="ECO:0007669"/>
    <property type="project" value="UniProtKB-UniRule"/>
</dbReference>
<organism evidence="3 4">
    <name type="scientific">Triparma strigata</name>
    <dbReference type="NCBI Taxonomy" id="1606541"/>
    <lineage>
        <taxon>Eukaryota</taxon>
        <taxon>Sar</taxon>
        <taxon>Stramenopiles</taxon>
        <taxon>Ochrophyta</taxon>
        <taxon>Bolidophyceae</taxon>
        <taxon>Parmales</taxon>
        <taxon>Triparmaceae</taxon>
        <taxon>Triparma</taxon>
    </lineage>
</organism>
<dbReference type="InterPro" id="IPR011990">
    <property type="entry name" value="TPR-like_helical_dom_sf"/>
</dbReference>